<gene>
    <name evidence="2" type="ORF">BJZ21_002500</name>
</gene>
<name>A0A7Y9E7H4_9ACTN</name>
<evidence type="ECO:0000259" key="1">
    <source>
        <dbReference type="Pfam" id="PF01593"/>
    </source>
</evidence>
<dbReference type="AlphaFoldDB" id="A0A7Y9E7H4"/>
<feature type="domain" description="Amine oxidase" evidence="1">
    <location>
        <begin position="14"/>
        <end position="406"/>
    </location>
</feature>
<dbReference type="InterPro" id="IPR036188">
    <property type="entry name" value="FAD/NAD-bd_sf"/>
</dbReference>
<dbReference type="InterPro" id="IPR002937">
    <property type="entry name" value="Amino_oxidase"/>
</dbReference>
<protein>
    <submittedName>
        <fullName evidence="2">Phytoene dehydrogenase-like protein</fullName>
    </submittedName>
</protein>
<dbReference type="Pfam" id="PF01593">
    <property type="entry name" value="Amino_oxidase"/>
    <property type="match status" value="1"/>
</dbReference>
<dbReference type="SUPFAM" id="SSF51905">
    <property type="entry name" value="FAD/NAD(P)-binding domain"/>
    <property type="match status" value="1"/>
</dbReference>
<keyword evidence="3" id="KW-1185">Reference proteome</keyword>
<sequence length="413" mass="43557">MSTDADVIVVGAGLAGLLCARRLGERGHVVRVLEAGDAPGGRVRTDLVDGFRCDRGFQLLNPAYPAVRRYVDLPGLDLRAFGRGVEVLTARGRSTLADPLRHPSLLAATLRSGYLRPGELARLGRWLAPAVGPVDRLLAGPDRRLADSLDRAAVDGRLRHEVLEPFLAGVLAEADGATSATFVRLLLRSFLRATPAVPSLGMQALADQLAQLPPGTVTTGARVTRVARVAGGVEVDGDLRLRGRAVVVATDPVSAAQLTGVAAPLLGGLRTWWFAAEQPPACSALLRVDGRGAAAGPVVNTVVMSNAAPSYAPPGRHLVEATTLLPSDAGEQDVRRHLDELWAVSTQRWQVVARHDLPEALPQVRPPLQARRPVDLGDGLFVTGDHRDTSSLQGALVSGARTATAVHQHLAVA</sequence>
<comment type="caution">
    <text evidence="2">The sequence shown here is derived from an EMBL/GenBank/DDBJ whole genome shotgun (WGS) entry which is preliminary data.</text>
</comment>
<dbReference type="PANTHER" id="PTHR42841">
    <property type="entry name" value="AMINE OXIDASE"/>
    <property type="match status" value="1"/>
</dbReference>
<evidence type="ECO:0000313" key="2">
    <source>
        <dbReference type="EMBL" id="NYD42417.1"/>
    </source>
</evidence>
<reference evidence="2 3" key="1">
    <citation type="submission" date="2020-07" db="EMBL/GenBank/DDBJ databases">
        <title>Sequencing the genomes of 1000 actinobacteria strains.</title>
        <authorList>
            <person name="Klenk H.-P."/>
        </authorList>
    </citation>
    <scope>NUCLEOTIDE SEQUENCE [LARGE SCALE GENOMIC DNA]</scope>
    <source>
        <strain evidence="2 3">DSM 21350</strain>
    </source>
</reference>
<organism evidence="2 3">
    <name type="scientific">Nocardioides panaciterrulae</name>
    <dbReference type="NCBI Taxonomy" id="661492"/>
    <lineage>
        <taxon>Bacteria</taxon>
        <taxon>Bacillati</taxon>
        <taxon>Actinomycetota</taxon>
        <taxon>Actinomycetes</taxon>
        <taxon>Propionibacteriales</taxon>
        <taxon>Nocardioidaceae</taxon>
        <taxon>Nocardioides</taxon>
    </lineage>
</organism>
<evidence type="ECO:0000313" key="3">
    <source>
        <dbReference type="Proteomes" id="UP000535511"/>
    </source>
</evidence>
<proteinExistence type="predicted"/>
<dbReference type="EMBL" id="JACCBG010000001">
    <property type="protein sequence ID" value="NYD42417.1"/>
    <property type="molecule type" value="Genomic_DNA"/>
</dbReference>
<accession>A0A7Y9E7H4</accession>
<dbReference type="Gene3D" id="3.50.50.60">
    <property type="entry name" value="FAD/NAD(P)-binding domain"/>
    <property type="match status" value="1"/>
</dbReference>
<dbReference type="Proteomes" id="UP000535511">
    <property type="component" value="Unassembled WGS sequence"/>
</dbReference>
<dbReference type="GO" id="GO:0016491">
    <property type="term" value="F:oxidoreductase activity"/>
    <property type="evidence" value="ECO:0007669"/>
    <property type="project" value="InterPro"/>
</dbReference>
<dbReference type="RefSeq" id="WP_179664059.1">
    <property type="nucleotide sequence ID" value="NZ_JACCBG010000001.1"/>
</dbReference>